<evidence type="ECO:0000313" key="2">
    <source>
        <dbReference type="Proteomes" id="UP001196413"/>
    </source>
</evidence>
<comment type="caution">
    <text evidence="1">The sequence shown here is derived from an EMBL/GenBank/DDBJ whole genome shotgun (WGS) entry which is preliminary data.</text>
</comment>
<protein>
    <submittedName>
        <fullName evidence="1">Uncharacterized protein</fullName>
    </submittedName>
</protein>
<sequence>MCKVHRSYFHTRQSSWCNAQKQSEWSMLQSVSELFWTPVHVDALNEGRRRGAPDVRACSNRHPFALRLDGMRKTAPIMWKRSSRSICSCNSQKKSVRS</sequence>
<accession>A0AAD5QVF2</accession>
<reference evidence="1" key="1">
    <citation type="submission" date="2021-06" db="EMBL/GenBank/DDBJ databases">
        <title>Parelaphostrongylus tenuis whole genome reference sequence.</title>
        <authorList>
            <person name="Garwood T.J."/>
            <person name="Larsen P.A."/>
            <person name="Fountain-Jones N.M."/>
            <person name="Garbe J.R."/>
            <person name="Macchietto M.G."/>
            <person name="Kania S.A."/>
            <person name="Gerhold R.W."/>
            <person name="Richards J.E."/>
            <person name="Wolf T.M."/>
        </authorList>
    </citation>
    <scope>NUCLEOTIDE SEQUENCE</scope>
    <source>
        <strain evidence="1">MNPRO001-30</strain>
        <tissue evidence="1">Meninges</tissue>
    </source>
</reference>
<gene>
    <name evidence="1" type="ORF">KIN20_022567</name>
</gene>
<organism evidence="1 2">
    <name type="scientific">Parelaphostrongylus tenuis</name>
    <name type="common">Meningeal worm</name>
    <dbReference type="NCBI Taxonomy" id="148309"/>
    <lineage>
        <taxon>Eukaryota</taxon>
        <taxon>Metazoa</taxon>
        <taxon>Ecdysozoa</taxon>
        <taxon>Nematoda</taxon>
        <taxon>Chromadorea</taxon>
        <taxon>Rhabditida</taxon>
        <taxon>Rhabditina</taxon>
        <taxon>Rhabditomorpha</taxon>
        <taxon>Strongyloidea</taxon>
        <taxon>Metastrongylidae</taxon>
        <taxon>Parelaphostrongylus</taxon>
    </lineage>
</organism>
<name>A0AAD5QVF2_PARTN</name>
<evidence type="ECO:0000313" key="1">
    <source>
        <dbReference type="EMBL" id="KAJ1362862.1"/>
    </source>
</evidence>
<keyword evidence="2" id="KW-1185">Reference proteome</keyword>
<dbReference type="EMBL" id="JAHQIW010004553">
    <property type="protein sequence ID" value="KAJ1362862.1"/>
    <property type="molecule type" value="Genomic_DNA"/>
</dbReference>
<dbReference type="Proteomes" id="UP001196413">
    <property type="component" value="Unassembled WGS sequence"/>
</dbReference>
<dbReference type="AlphaFoldDB" id="A0AAD5QVF2"/>
<proteinExistence type="predicted"/>